<organism evidence="1">
    <name type="scientific">marine metagenome</name>
    <dbReference type="NCBI Taxonomy" id="408172"/>
    <lineage>
        <taxon>unclassified sequences</taxon>
        <taxon>metagenomes</taxon>
        <taxon>ecological metagenomes</taxon>
    </lineage>
</organism>
<gene>
    <name evidence="1" type="ORF">METZ01_LOCUS387645</name>
</gene>
<sequence length="68" mass="7538">LPDMNSDQSSGGTWSLAKIQFIAEQTGEFQLKYITEADAEEEPYTELRNANNEPVIINDFGTGSINVE</sequence>
<dbReference type="EMBL" id="UINC01144956">
    <property type="protein sequence ID" value="SVD34791.1"/>
    <property type="molecule type" value="Genomic_DNA"/>
</dbReference>
<accession>A0A382UM75</accession>
<name>A0A382UM75_9ZZZZ</name>
<protein>
    <submittedName>
        <fullName evidence="1">Uncharacterized protein</fullName>
    </submittedName>
</protein>
<evidence type="ECO:0000313" key="1">
    <source>
        <dbReference type="EMBL" id="SVD34791.1"/>
    </source>
</evidence>
<dbReference type="AlphaFoldDB" id="A0A382UM75"/>
<feature type="non-terminal residue" evidence="1">
    <location>
        <position position="1"/>
    </location>
</feature>
<proteinExistence type="predicted"/>
<reference evidence="1" key="1">
    <citation type="submission" date="2018-05" db="EMBL/GenBank/DDBJ databases">
        <authorList>
            <person name="Lanie J.A."/>
            <person name="Ng W.-L."/>
            <person name="Kazmierczak K.M."/>
            <person name="Andrzejewski T.M."/>
            <person name="Davidsen T.M."/>
            <person name="Wayne K.J."/>
            <person name="Tettelin H."/>
            <person name="Glass J.I."/>
            <person name="Rusch D."/>
            <person name="Podicherti R."/>
            <person name="Tsui H.-C.T."/>
            <person name="Winkler M.E."/>
        </authorList>
    </citation>
    <scope>NUCLEOTIDE SEQUENCE</scope>
</reference>